<comment type="subcellular location">
    <subcellularLocation>
        <location evidence="1">Nucleus</location>
    </subcellularLocation>
</comment>
<reference evidence="8" key="1">
    <citation type="submission" date="2022-08" db="EMBL/GenBank/DDBJ databases">
        <authorList>
            <person name="Marques A."/>
        </authorList>
    </citation>
    <scope>NUCLEOTIDE SEQUENCE</scope>
    <source>
        <strain evidence="8">RhyPub2mFocal</strain>
        <tissue evidence="8">Leaves</tissue>
    </source>
</reference>
<dbReference type="SMART" id="SM00028">
    <property type="entry name" value="TPR"/>
    <property type="match status" value="2"/>
</dbReference>
<evidence type="ECO:0000256" key="4">
    <source>
        <dbReference type="ARBA" id="ARBA00022803"/>
    </source>
</evidence>
<dbReference type="GO" id="GO:0042393">
    <property type="term" value="F:histone binding"/>
    <property type="evidence" value="ECO:0007669"/>
    <property type="project" value="TreeGrafter"/>
</dbReference>
<dbReference type="GO" id="GO:0034080">
    <property type="term" value="P:CENP-A containing chromatin assembly"/>
    <property type="evidence" value="ECO:0007669"/>
    <property type="project" value="TreeGrafter"/>
</dbReference>
<name>A0AAV8CWH9_9POAL</name>
<dbReference type="InterPro" id="IPR011990">
    <property type="entry name" value="TPR-like_helical_dom_sf"/>
</dbReference>
<dbReference type="PANTHER" id="PTHR15081">
    <property type="entry name" value="NUCLEAR AUTOANTIGENIC SPERM PROTEIN NASP -RELATED"/>
    <property type="match status" value="1"/>
</dbReference>
<gene>
    <name evidence="8" type="ORF">LUZ62_070384</name>
</gene>
<dbReference type="InterPro" id="IPR051730">
    <property type="entry name" value="NASP-like"/>
</dbReference>
<keyword evidence="5" id="KW-0539">Nucleus</keyword>
<feature type="region of interest" description="Disordered" evidence="7">
    <location>
        <begin position="144"/>
        <end position="219"/>
    </location>
</feature>
<evidence type="ECO:0000313" key="8">
    <source>
        <dbReference type="EMBL" id="KAJ4760009.1"/>
    </source>
</evidence>
<dbReference type="GO" id="GO:0005654">
    <property type="term" value="C:nucleoplasm"/>
    <property type="evidence" value="ECO:0007669"/>
    <property type="project" value="TreeGrafter"/>
</dbReference>
<feature type="region of interest" description="Disordered" evidence="7">
    <location>
        <begin position="452"/>
        <end position="478"/>
    </location>
</feature>
<accession>A0AAV8CWH9</accession>
<evidence type="ECO:0000256" key="2">
    <source>
        <dbReference type="ARBA" id="ARBA00008402"/>
    </source>
</evidence>
<feature type="region of interest" description="Disordered" evidence="7">
    <location>
        <begin position="1"/>
        <end position="82"/>
    </location>
</feature>
<dbReference type="InterPro" id="IPR019734">
    <property type="entry name" value="TPR_rpt"/>
</dbReference>
<evidence type="ECO:0000256" key="7">
    <source>
        <dbReference type="SAM" id="MobiDB-lite"/>
    </source>
</evidence>
<dbReference type="PANTHER" id="PTHR15081:SF1">
    <property type="entry name" value="NUCLEAR AUTOANTIGENIC SPERM PROTEIN"/>
    <property type="match status" value="1"/>
</dbReference>
<dbReference type="GO" id="GO:0006335">
    <property type="term" value="P:DNA replication-dependent chromatin assembly"/>
    <property type="evidence" value="ECO:0007669"/>
    <property type="project" value="TreeGrafter"/>
</dbReference>
<evidence type="ECO:0000256" key="1">
    <source>
        <dbReference type="ARBA" id="ARBA00004123"/>
    </source>
</evidence>
<keyword evidence="3" id="KW-0677">Repeat</keyword>
<organism evidence="8 9">
    <name type="scientific">Rhynchospora pubera</name>
    <dbReference type="NCBI Taxonomy" id="906938"/>
    <lineage>
        <taxon>Eukaryota</taxon>
        <taxon>Viridiplantae</taxon>
        <taxon>Streptophyta</taxon>
        <taxon>Embryophyta</taxon>
        <taxon>Tracheophyta</taxon>
        <taxon>Spermatophyta</taxon>
        <taxon>Magnoliopsida</taxon>
        <taxon>Liliopsida</taxon>
        <taxon>Poales</taxon>
        <taxon>Cyperaceae</taxon>
        <taxon>Cyperoideae</taxon>
        <taxon>Rhynchosporeae</taxon>
        <taxon>Rhynchospora</taxon>
    </lineage>
</organism>
<evidence type="ECO:0000313" key="9">
    <source>
        <dbReference type="Proteomes" id="UP001140206"/>
    </source>
</evidence>
<dbReference type="AlphaFoldDB" id="A0AAV8CWH9"/>
<keyword evidence="6" id="KW-0175">Coiled coil</keyword>
<evidence type="ECO:0000256" key="5">
    <source>
        <dbReference type="ARBA" id="ARBA00023242"/>
    </source>
</evidence>
<evidence type="ECO:0000256" key="3">
    <source>
        <dbReference type="ARBA" id="ARBA00022737"/>
    </source>
</evidence>
<keyword evidence="9" id="KW-1185">Reference proteome</keyword>
<proteinExistence type="inferred from homology"/>
<dbReference type="SUPFAM" id="SSF48452">
    <property type="entry name" value="TPR-like"/>
    <property type="match status" value="1"/>
</dbReference>
<feature type="compositionally biased region" description="Low complexity" evidence="7">
    <location>
        <begin position="166"/>
        <end position="176"/>
    </location>
</feature>
<feature type="coiled-coil region" evidence="6">
    <location>
        <begin position="345"/>
        <end position="379"/>
    </location>
</feature>
<dbReference type="EMBL" id="JAMFTS010000004">
    <property type="protein sequence ID" value="KAJ4760009.1"/>
    <property type="molecule type" value="Genomic_DNA"/>
</dbReference>
<evidence type="ECO:0000256" key="6">
    <source>
        <dbReference type="SAM" id="Coils"/>
    </source>
</evidence>
<protein>
    <submittedName>
        <fullName evidence="8">Nuclear autoantigenic sperm protein</fullName>
    </submittedName>
</protein>
<keyword evidence="4" id="KW-0802">TPR repeat</keyword>
<sequence>MATSDEEPKTLANETPAEDKESHVENPNSNGDGSNGVEKEGTNGTLAEEEEVGANVENPDSNDDGSNEVEKDGTDGTLAEADELFLKGSKAIEEGDFNEAADCLSRALEIRVAHHGELAKECTSAYYKYGSALLFKAQEETDPLGNVPEKPATAEKGKSGIVIDRSNSSKSVESSSANVVPPRESKLTEGGEGSSTKGHMDVDDDVEEEDADADMGEEEESDLDLAWKMLDIARVIAEQSPEDTLEKVNIFSALAEVSMEREDLEMSLNDYNKALFMLERIVEPDHRRLVELNFRICLVLETALRIEEALPYCGKAISVCKSRIEKLKEKVAAPDAASPEESSVKSDAQDEMELLTGILSELETKLEDLEQAVSNQTSKVPPVMEAIKAAFSSDKESKLKLPETVPRSESLSSSQMGTIFNGFDSPTVSTAAGDSSGSTVTHLGVVGRGVKRAVVQPVSSDEHKNKKPLMDSSSENKD</sequence>
<comment type="similarity">
    <text evidence="2">Belongs to the NASP family.</text>
</comment>
<feature type="compositionally biased region" description="Acidic residues" evidence="7">
    <location>
        <begin position="202"/>
        <end position="219"/>
    </location>
</feature>
<dbReference type="Gene3D" id="1.25.40.10">
    <property type="entry name" value="Tetratricopeptide repeat domain"/>
    <property type="match status" value="2"/>
</dbReference>
<dbReference type="Proteomes" id="UP001140206">
    <property type="component" value="Chromosome 4"/>
</dbReference>
<comment type="caution">
    <text evidence="8">The sequence shown here is derived from an EMBL/GenBank/DDBJ whole genome shotgun (WGS) entry which is preliminary data.</text>
</comment>